<dbReference type="Pfam" id="PF19824">
    <property type="entry name" value="Tlp"/>
    <property type="match status" value="1"/>
</dbReference>
<comment type="caution">
    <text evidence="3">The sequence shown here is derived from an EMBL/GenBank/DDBJ whole genome shotgun (WGS) entry which is preliminary data.</text>
</comment>
<sequence length="76" mass="8947">MKPKPDDRSDNVERIQENINHTIENIRKADDMIEKTSDDTMRKNLIEKNDNREDALKGMRSEIRDEANARKNGYQS</sequence>
<name>A0ABT4BTX9_9FIRM</name>
<feature type="compositionally biased region" description="Basic and acidic residues" evidence="2">
    <location>
        <begin position="45"/>
        <end position="69"/>
    </location>
</feature>
<proteinExistence type="inferred from homology"/>
<evidence type="ECO:0000313" key="3">
    <source>
        <dbReference type="EMBL" id="MCY1714362.1"/>
    </source>
</evidence>
<evidence type="ECO:0000256" key="1">
    <source>
        <dbReference type="HAMAP-Rule" id="MF_01506"/>
    </source>
</evidence>
<organism evidence="3 4">
    <name type="scientific">Caproiciproducens galactitolivorans</name>
    <dbReference type="NCBI Taxonomy" id="642589"/>
    <lineage>
        <taxon>Bacteria</taxon>
        <taxon>Bacillati</taxon>
        <taxon>Bacillota</taxon>
        <taxon>Clostridia</taxon>
        <taxon>Eubacteriales</taxon>
        <taxon>Acutalibacteraceae</taxon>
        <taxon>Caproiciproducens</taxon>
    </lineage>
</organism>
<evidence type="ECO:0000256" key="2">
    <source>
        <dbReference type="SAM" id="MobiDB-lite"/>
    </source>
</evidence>
<dbReference type="Proteomes" id="UP001082703">
    <property type="component" value="Unassembled WGS sequence"/>
</dbReference>
<dbReference type="EMBL" id="JAPOHA010000008">
    <property type="protein sequence ID" value="MCY1714362.1"/>
    <property type="molecule type" value="Genomic_DNA"/>
</dbReference>
<gene>
    <name evidence="1 3" type="primary">tlp</name>
    <name evidence="3" type="ORF">OUY18_08845</name>
</gene>
<protein>
    <recommendedName>
        <fullName evidence="1">Protein Tlp homolog</fullName>
    </recommendedName>
</protein>
<dbReference type="RefSeq" id="WP_268058414.1">
    <property type="nucleotide sequence ID" value="NZ_JAPOHA010000008.1"/>
</dbReference>
<comment type="similarity">
    <text evidence="1">Belongs to the Tlp family.</text>
</comment>
<dbReference type="NCBIfam" id="TIGR03090">
    <property type="entry name" value="SASP_tlp"/>
    <property type="match status" value="1"/>
</dbReference>
<feature type="region of interest" description="Disordered" evidence="2">
    <location>
        <begin position="45"/>
        <end position="76"/>
    </location>
</feature>
<dbReference type="InterPro" id="IPR017524">
    <property type="entry name" value="SASP_thioredoxin-like"/>
</dbReference>
<evidence type="ECO:0000313" key="4">
    <source>
        <dbReference type="Proteomes" id="UP001082703"/>
    </source>
</evidence>
<keyword evidence="4" id="KW-1185">Reference proteome</keyword>
<accession>A0ABT4BTX9</accession>
<reference evidence="3 4" key="1">
    <citation type="submission" date="2022-11" db="EMBL/GenBank/DDBJ databases">
        <authorList>
            <person name="Caiyu Z."/>
        </authorList>
    </citation>
    <scope>NUCLEOTIDE SEQUENCE [LARGE SCALE GENOMIC DNA]</scope>
    <source>
        <strain evidence="3 4">YR-4</strain>
    </source>
</reference>
<dbReference type="HAMAP" id="MF_01506">
    <property type="entry name" value="Tlp"/>
    <property type="match status" value="1"/>
</dbReference>